<keyword evidence="1" id="KW-0472">Membrane</keyword>
<evidence type="ECO:0000313" key="3">
    <source>
        <dbReference type="Proteomes" id="UP000031938"/>
    </source>
</evidence>
<organism evidence="2 3">
    <name type="scientific">Jeotgalibacillus soli</name>
    <dbReference type="NCBI Taxonomy" id="889306"/>
    <lineage>
        <taxon>Bacteria</taxon>
        <taxon>Bacillati</taxon>
        <taxon>Bacillota</taxon>
        <taxon>Bacilli</taxon>
        <taxon>Bacillales</taxon>
        <taxon>Caryophanaceae</taxon>
        <taxon>Jeotgalibacillus</taxon>
    </lineage>
</organism>
<dbReference type="Proteomes" id="UP000031938">
    <property type="component" value="Unassembled WGS sequence"/>
</dbReference>
<evidence type="ECO:0000256" key="1">
    <source>
        <dbReference type="SAM" id="Phobius"/>
    </source>
</evidence>
<protein>
    <submittedName>
        <fullName evidence="2">Uncharacterized protein</fullName>
    </submittedName>
</protein>
<reference evidence="2 3" key="1">
    <citation type="submission" date="2015-01" db="EMBL/GenBank/DDBJ databases">
        <title>Genome sequencing of Jeotgalibacillus soli.</title>
        <authorList>
            <person name="Goh K.M."/>
            <person name="Chan K.-G."/>
            <person name="Yaakop A.S."/>
            <person name="Ee R."/>
            <person name="Gan H.M."/>
            <person name="Chan C.S."/>
        </authorList>
    </citation>
    <scope>NUCLEOTIDE SEQUENCE [LARGE SCALE GENOMIC DNA]</scope>
    <source>
        <strain evidence="2 3">P9</strain>
    </source>
</reference>
<sequence>MFNIYLSMDFLLEITSLFSSIYHAKAFDITIATRFSMSEKTGTQYFYDTETLSSFGFLMEIIVFCTAFIVAAKMIDRRLEAS</sequence>
<keyword evidence="1" id="KW-0812">Transmembrane</keyword>
<dbReference type="AlphaFoldDB" id="A0A0C2V6C9"/>
<proteinExistence type="predicted"/>
<dbReference type="RefSeq" id="WP_041090390.1">
    <property type="nucleotide sequence ID" value="NZ_JXRP01000019.1"/>
</dbReference>
<dbReference type="EMBL" id="JXRP01000019">
    <property type="protein sequence ID" value="KIL44512.1"/>
    <property type="molecule type" value="Genomic_DNA"/>
</dbReference>
<keyword evidence="1" id="KW-1133">Transmembrane helix</keyword>
<accession>A0A0C2V6C9</accession>
<dbReference type="STRING" id="889306.KP78_34760"/>
<dbReference type="PATRIC" id="fig|889306.3.peg.3493"/>
<keyword evidence="3" id="KW-1185">Reference proteome</keyword>
<comment type="caution">
    <text evidence="2">The sequence shown here is derived from an EMBL/GenBank/DDBJ whole genome shotgun (WGS) entry which is preliminary data.</text>
</comment>
<name>A0A0C2V6C9_9BACL</name>
<evidence type="ECO:0000313" key="2">
    <source>
        <dbReference type="EMBL" id="KIL44512.1"/>
    </source>
</evidence>
<feature type="transmembrane region" description="Helical" evidence="1">
    <location>
        <begin position="55"/>
        <end position="75"/>
    </location>
</feature>
<gene>
    <name evidence="2" type="ORF">KP78_34760</name>
</gene>